<evidence type="ECO:0000256" key="5">
    <source>
        <dbReference type="RuleBase" id="RU362057"/>
    </source>
</evidence>
<comment type="similarity">
    <text evidence="1 4">Belongs to the UDP-glycosyltransferase family.</text>
</comment>
<name>A0ABD3A193_9GENT</name>
<dbReference type="AlphaFoldDB" id="A0ABD3A193"/>
<dbReference type="CDD" id="cd03784">
    <property type="entry name" value="GT1_Gtf-like"/>
    <property type="match status" value="1"/>
</dbReference>
<dbReference type="PANTHER" id="PTHR48048">
    <property type="entry name" value="GLYCOSYLTRANSFERASE"/>
    <property type="match status" value="1"/>
</dbReference>
<dbReference type="InterPro" id="IPR050481">
    <property type="entry name" value="UDP-glycosyltransf_plant"/>
</dbReference>
<accession>A0ABD3A193</accession>
<evidence type="ECO:0000313" key="6">
    <source>
        <dbReference type="EMBL" id="KAL3524335.1"/>
    </source>
</evidence>
<keyword evidence="2 4" id="KW-0328">Glycosyltransferase</keyword>
<dbReference type="FunFam" id="3.40.50.2000:FF:000095">
    <property type="entry name" value="Glycosyltransferase"/>
    <property type="match status" value="1"/>
</dbReference>
<protein>
    <recommendedName>
        <fullName evidence="5">Glycosyltransferase</fullName>
        <ecNumber evidence="5">2.4.1.-</ecNumber>
    </recommendedName>
</protein>
<dbReference type="PANTHER" id="PTHR48048:SF30">
    <property type="entry name" value="GLYCOSYLTRANSFERASE"/>
    <property type="match status" value="1"/>
</dbReference>
<keyword evidence="3 4" id="KW-0808">Transferase</keyword>
<dbReference type="Proteomes" id="UP001630127">
    <property type="component" value="Unassembled WGS sequence"/>
</dbReference>
<dbReference type="FunFam" id="3.40.50.2000:FF:000020">
    <property type="entry name" value="Glycosyltransferase"/>
    <property type="match status" value="1"/>
</dbReference>
<dbReference type="InterPro" id="IPR035595">
    <property type="entry name" value="UDP_glycos_trans_CS"/>
</dbReference>
<evidence type="ECO:0000313" key="7">
    <source>
        <dbReference type="Proteomes" id="UP001630127"/>
    </source>
</evidence>
<evidence type="ECO:0000256" key="4">
    <source>
        <dbReference type="RuleBase" id="RU003718"/>
    </source>
</evidence>
<dbReference type="Pfam" id="PF00201">
    <property type="entry name" value="UDPGT"/>
    <property type="match status" value="1"/>
</dbReference>
<dbReference type="InterPro" id="IPR002213">
    <property type="entry name" value="UDP_glucos_trans"/>
</dbReference>
<evidence type="ECO:0000256" key="2">
    <source>
        <dbReference type="ARBA" id="ARBA00022676"/>
    </source>
</evidence>
<comment type="caution">
    <text evidence="6">The sequence shown here is derived from an EMBL/GenBank/DDBJ whole genome shotgun (WGS) entry which is preliminary data.</text>
</comment>
<dbReference type="Gene3D" id="3.40.50.2000">
    <property type="entry name" value="Glycogen Phosphorylase B"/>
    <property type="match status" value="2"/>
</dbReference>
<evidence type="ECO:0000256" key="1">
    <source>
        <dbReference type="ARBA" id="ARBA00009995"/>
    </source>
</evidence>
<dbReference type="GO" id="GO:0035251">
    <property type="term" value="F:UDP-glucosyltransferase activity"/>
    <property type="evidence" value="ECO:0007669"/>
    <property type="project" value="UniProtKB-ARBA"/>
</dbReference>
<gene>
    <name evidence="6" type="ORF">ACH5RR_017169</name>
</gene>
<dbReference type="EC" id="2.4.1.-" evidence="5"/>
<dbReference type="SUPFAM" id="SSF53756">
    <property type="entry name" value="UDP-Glycosyltransferase/glycogen phosphorylase"/>
    <property type="match status" value="1"/>
</dbReference>
<dbReference type="PROSITE" id="PS00375">
    <property type="entry name" value="UDPGT"/>
    <property type="match status" value="1"/>
</dbReference>
<reference evidence="6 7" key="1">
    <citation type="submission" date="2024-11" db="EMBL/GenBank/DDBJ databases">
        <title>A near-complete genome assembly of Cinchona calisaya.</title>
        <authorList>
            <person name="Lian D.C."/>
            <person name="Zhao X.W."/>
            <person name="Wei L."/>
        </authorList>
    </citation>
    <scope>NUCLEOTIDE SEQUENCE [LARGE SCALE GENOMIC DNA]</scope>
    <source>
        <tissue evidence="6">Nenye</tissue>
    </source>
</reference>
<evidence type="ECO:0000256" key="3">
    <source>
        <dbReference type="ARBA" id="ARBA00022679"/>
    </source>
</evidence>
<keyword evidence="7" id="KW-1185">Reference proteome</keyword>
<organism evidence="6 7">
    <name type="scientific">Cinchona calisaya</name>
    <dbReference type="NCBI Taxonomy" id="153742"/>
    <lineage>
        <taxon>Eukaryota</taxon>
        <taxon>Viridiplantae</taxon>
        <taxon>Streptophyta</taxon>
        <taxon>Embryophyta</taxon>
        <taxon>Tracheophyta</taxon>
        <taxon>Spermatophyta</taxon>
        <taxon>Magnoliopsida</taxon>
        <taxon>eudicotyledons</taxon>
        <taxon>Gunneridae</taxon>
        <taxon>Pentapetalae</taxon>
        <taxon>asterids</taxon>
        <taxon>lamiids</taxon>
        <taxon>Gentianales</taxon>
        <taxon>Rubiaceae</taxon>
        <taxon>Cinchonoideae</taxon>
        <taxon>Cinchoneae</taxon>
        <taxon>Cinchona</taxon>
    </lineage>
</organism>
<proteinExistence type="inferred from homology"/>
<sequence length="475" mass="52516">MAMGSIVLYPAPGMGHLVSMVELGKFILNHYPEYAISILTVNQPFNTGFTAAYIERISASTPTITFHPLPPISLPLNLDSYPSMEAIVFDLIRLSNAHVHQALHSISLTNVIPAFIIDFFCTPALSVATELNIPTYYFFTSGANSLAFFLYLPILHQSTSKNFKDLDELLDIPGLPPIPPSEMPVPLLERTKASYAFFLDVAIQFQRSSGILVNTFESLEEKALKSLSDGIYVPDGSTPPVFSLGPLIASDDRQGETGNVHECLKWLDLQPSQSVVFLCFGSLGRFSAEQLIEIAIGLERSEQRFLWVVRSPPFEDKSNRFLPPPLPDLDLLLPHGFLNRTKDRGFVVSSWAPQVDVLNHKSVGGFVTHCGWNSTLEAVCSGVPMVAWPLYAEQKINRIFLVEEMKLALPMNETEGGFVKAAEIEKRVRELMDSKGGKIIRERAQKMKDEAEKAMGDGGSSCVALAKLVDSWKPV</sequence>
<dbReference type="EMBL" id="JBJUIK010000007">
    <property type="protein sequence ID" value="KAL3524335.1"/>
    <property type="molecule type" value="Genomic_DNA"/>
</dbReference>